<dbReference type="STRING" id="5486.A0A367XUH7"/>
<comment type="caution">
    <text evidence="2">The sequence shown here is derived from an EMBL/GenBank/DDBJ whole genome shotgun (WGS) entry which is preliminary data.</text>
</comment>
<reference evidence="2 3" key="1">
    <citation type="submission" date="2018-06" db="EMBL/GenBank/DDBJ databases">
        <title>Whole genome sequencing of Candida tropicalis (genome annotated by CSBL at Korea University).</title>
        <authorList>
            <person name="Ahn J."/>
        </authorList>
    </citation>
    <scope>NUCLEOTIDE SEQUENCE [LARGE SCALE GENOMIC DNA]</scope>
    <source>
        <strain evidence="2 3">ATCC 20962</strain>
    </source>
</reference>
<gene>
    <name evidence="2" type="ORF">Cantr_06301</name>
</gene>
<feature type="transmembrane region" description="Helical" evidence="1">
    <location>
        <begin position="24"/>
        <end position="42"/>
    </location>
</feature>
<name>A0A367XUH7_9ASCO</name>
<proteinExistence type="predicted"/>
<protein>
    <submittedName>
        <fullName evidence="2">Uncharacterized protein</fullName>
    </submittedName>
</protein>
<sequence>MSGRLPSQGSKEEPSTLEQIKKSPAFIVGTQAVLFGLGVLFIQSPLMDISAYATDTSELNQVA</sequence>
<keyword evidence="3" id="KW-1185">Reference proteome</keyword>
<keyword evidence="1" id="KW-0472">Membrane</keyword>
<organism evidence="2 3">
    <name type="scientific">Candida viswanathii</name>
    <dbReference type="NCBI Taxonomy" id="5486"/>
    <lineage>
        <taxon>Eukaryota</taxon>
        <taxon>Fungi</taxon>
        <taxon>Dikarya</taxon>
        <taxon>Ascomycota</taxon>
        <taxon>Saccharomycotina</taxon>
        <taxon>Pichiomycetes</taxon>
        <taxon>Debaryomycetaceae</taxon>
        <taxon>Candida/Lodderomyces clade</taxon>
        <taxon>Candida</taxon>
    </lineage>
</organism>
<dbReference type="OrthoDB" id="3991365at2759"/>
<dbReference type="AlphaFoldDB" id="A0A367XUH7"/>
<evidence type="ECO:0000313" key="2">
    <source>
        <dbReference type="EMBL" id="RCK57283.1"/>
    </source>
</evidence>
<evidence type="ECO:0000256" key="1">
    <source>
        <dbReference type="SAM" id="Phobius"/>
    </source>
</evidence>
<keyword evidence="1" id="KW-0812">Transmembrane</keyword>
<accession>A0A367XUH7</accession>
<dbReference type="GO" id="GO:0030150">
    <property type="term" value="P:protein import into mitochondrial matrix"/>
    <property type="evidence" value="ECO:0007669"/>
    <property type="project" value="InterPro"/>
</dbReference>
<dbReference type="InterPro" id="IPR020266">
    <property type="entry name" value="Tom6"/>
</dbReference>
<evidence type="ECO:0000313" key="3">
    <source>
        <dbReference type="Proteomes" id="UP000253472"/>
    </source>
</evidence>
<dbReference type="Proteomes" id="UP000253472">
    <property type="component" value="Unassembled WGS sequence"/>
</dbReference>
<keyword evidence="1" id="KW-1133">Transmembrane helix</keyword>
<dbReference type="Pfam" id="PF17112">
    <property type="entry name" value="Tom6"/>
    <property type="match status" value="1"/>
</dbReference>
<dbReference type="EMBL" id="QLNQ01000028">
    <property type="protein sequence ID" value="RCK57283.1"/>
    <property type="molecule type" value="Genomic_DNA"/>
</dbReference>
<dbReference type="GO" id="GO:0005742">
    <property type="term" value="C:mitochondrial outer membrane translocase complex"/>
    <property type="evidence" value="ECO:0007669"/>
    <property type="project" value="InterPro"/>
</dbReference>